<dbReference type="AlphaFoldDB" id="L1LBT1"/>
<feature type="domain" description="HMG box" evidence="5">
    <location>
        <begin position="23"/>
        <end position="93"/>
    </location>
</feature>
<dbReference type="EMBL" id="ACOU01000004">
    <property type="protein sequence ID" value="EKX72720.1"/>
    <property type="molecule type" value="Genomic_DNA"/>
</dbReference>
<dbReference type="EC" id="1.3.1.74" evidence="6"/>
<reference evidence="6 7" key="1">
    <citation type="journal article" date="2012" name="BMC Genomics">
        <title>Comparative genomic analysis and phylogenetic position of Theileria equi.</title>
        <authorList>
            <person name="Kappmeyer L.S."/>
            <person name="Thiagarajan M."/>
            <person name="Herndon D.R."/>
            <person name="Ramsay J.D."/>
            <person name="Caler E."/>
            <person name="Djikeng A."/>
            <person name="Gillespie J.J."/>
            <person name="Lau A.O."/>
            <person name="Roalson E.H."/>
            <person name="Silva J.C."/>
            <person name="Silva M.G."/>
            <person name="Suarez C.E."/>
            <person name="Ueti M.W."/>
            <person name="Nene V.M."/>
            <person name="Mealey R.H."/>
            <person name="Knowles D.P."/>
            <person name="Brayton K.A."/>
        </authorList>
    </citation>
    <scope>NUCLEOTIDE SEQUENCE [LARGE SCALE GENOMIC DNA]</scope>
    <source>
        <strain evidence="6 7">WA</strain>
    </source>
</reference>
<keyword evidence="6" id="KW-0560">Oxidoreductase</keyword>
<dbReference type="InterPro" id="IPR009071">
    <property type="entry name" value="HMG_box_dom"/>
</dbReference>
<feature type="DNA-binding region" description="HMG box" evidence="3">
    <location>
        <begin position="23"/>
        <end position="93"/>
    </location>
</feature>
<keyword evidence="1 3" id="KW-0238">DNA-binding</keyword>
<evidence type="ECO:0000256" key="3">
    <source>
        <dbReference type="PROSITE-ProRule" id="PRU00267"/>
    </source>
</evidence>
<dbReference type="GeneID" id="15804355"/>
<dbReference type="GO" id="GO:0003677">
    <property type="term" value="F:DNA binding"/>
    <property type="evidence" value="ECO:0007669"/>
    <property type="project" value="UniProtKB-UniRule"/>
</dbReference>
<keyword evidence="2 3" id="KW-0539">Nucleus</keyword>
<dbReference type="FunFam" id="1.10.30.10:FF:000037">
    <property type="entry name" value="High mobility group protein B2"/>
    <property type="match status" value="1"/>
</dbReference>
<evidence type="ECO:0000313" key="6">
    <source>
        <dbReference type="EMBL" id="EKX72720.1"/>
    </source>
</evidence>
<evidence type="ECO:0000259" key="5">
    <source>
        <dbReference type="PROSITE" id="PS50118"/>
    </source>
</evidence>
<evidence type="ECO:0000256" key="1">
    <source>
        <dbReference type="ARBA" id="ARBA00023125"/>
    </source>
</evidence>
<dbReference type="OrthoDB" id="1919336at2759"/>
<dbReference type="InterPro" id="IPR036910">
    <property type="entry name" value="HMG_box_dom_sf"/>
</dbReference>
<evidence type="ECO:0000313" key="7">
    <source>
        <dbReference type="Proteomes" id="UP000031512"/>
    </source>
</evidence>
<keyword evidence="7" id="KW-1185">Reference proteome</keyword>
<gene>
    <name evidence="6" type="ORF">BEWA_012790</name>
</gene>
<evidence type="ECO:0000256" key="4">
    <source>
        <dbReference type="SAM" id="MobiDB-lite"/>
    </source>
</evidence>
<accession>L1LBT1</accession>
<comment type="caution">
    <text evidence="6">The sequence shown here is derived from an EMBL/GenBank/DDBJ whole genome shotgun (WGS) entry which is preliminary data.</text>
</comment>
<dbReference type="PANTHER" id="PTHR48112:SF22">
    <property type="entry name" value="MITOCHONDRIAL TRANSCRIPTION FACTOR A, ISOFORM B"/>
    <property type="match status" value="1"/>
</dbReference>
<dbReference type="InterPro" id="IPR050342">
    <property type="entry name" value="HMGB"/>
</dbReference>
<evidence type="ECO:0000256" key="2">
    <source>
        <dbReference type="ARBA" id="ARBA00023242"/>
    </source>
</evidence>
<organism evidence="6 7">
    <name type="scientific">Theileria equi strain WA</name>
    <dbReference type="NCBI Taxonomy" id="1537102"/>
    <lineage>
        <taxon>Eukaryota</taxon>
        <taxon>Sar</taxon>
        <taxon>Alveolata</taxon>
        <taxon>Apicomplexa</taxon>
        <taxon>Aconoidasida</taxon>
        <taxon>Piroplasmida</taxon>
        <taxon>Theileriidae</taxon>
        <taxon>Theileria</taxon>
    </lineage>
</organism>
<name>L1LBT1_THEEQ</name>
<dbReference type="Proteomes" id="UP000031512">
    <property type="component" value="Unassembled WGS sequence"/>
</dbReference>
<dbReference type="KEGG" id="beq:BEWA_012790"/>
<dbReference type="VEuPathDB" id="PiroplasmaDB:BEWA_012790"/>
<dbReference type="SUPFAM" id="SSF47095">
    <property type="entry name" value="HMG-box"/>
    <property type="match status" value="1"/>
</dbReference>
<dbReference type="PROSITE" id="PS50118">
    <property type="entry name" value="HMG_BOX_2"/>
    <property type="match status" value="1"/>
</dbReference>
<sequence>MTTKAAKTVAKKAKRTKKDPNAPKRALSSYMFFAKEKRAEIIAENPELAKDVASVGRLIGAAWNALDEKEKAPFEKLAEEDKARYEKEKAEYYK</sequence>
<protein>
    <submittedName>
        <fullName evidence="6">High mobility group protein, putative</fullName>
        <ecNumber evidence="6">1.3.1.74</ecNumber>
    </submittedName>
</protein>
<dbReference type="PANTHER" id="PTHR48112">
    <property type="entry name" value="HIGH MOBILITY GROUP PROTEIN DSP1"/>
    <property type="match status" value="1"/>
</dbReference>
<dbReference type="Gene3D" id="1.10.30.10">
    <property type="entry name" value="High mobility group box domain"/>
    <property type="match status" value="1"/>
</dbReference>
<dbReference type="Pfam" id="PF00505">
    <property type="entry name" value="HMG_box"/>
    <property type="match status" value="1"/>
</dbReference>
<proteinExistence type="predicted"/>
<feature type="region of interest" description="Disordered" evidence="4">
    <location>
        <begin position="1"/>
        <end position="23"/>
    </location>
</feature>
<dbReference type="GO" id="GO:0005634">
    <property type="term" value="C:nucleus"/>
    <property type="evidence" value="ECO:0007669"/>
    <property type="project" value="UniProtKB-UniRule"/>
</dbReference>
<dbReference type="RefSeq" id="XP_004832172.1">
    <property type="nucleotide sequence ID" value="XM_004832115.1"/>
</dbReference>
<dbReference type="SMART" id="SM00398">
    <property type="entry name" value="HMG"/>
    <property type="match status" value="1"/>
</dbReference>
<dbReference type="GO" id="GO:0032440">
    <property type="term" value="F:2-alkenal reductase [NAD(P)H] activity"/>
    <property type="evidence" value="ECO:0007669"/>
    <property type="project" value="UniProtKB-EC"/>
</dbReference>
<dbReference type="STRING" id="1537102.L1LBT1"/>
<dbReference type="eggNOG" id="KOG0381">
    <property type="taxonomic scope" value="Eukaryota"/>
</dbReference>